<dbReference type="Proteomes" id="UP000026960">
    <property type="component" value="Chromosome 4"/>
</dbReference>
<feature type="region of interest" description="Disordered" evidence="1">
    <location>
        <begin position="1"/>
        <end position="42"/>
    </location>
</feature>
<sequence length="65" mass="7221">MAAAFGVHVDLNDSPSLTPKMVHRRRAGSRRKKQPKAVMVQAEKTSERFSLYAESPARLIPSGTR</sequence>
<dbReference type="PaxDb" id="65489-OBART04G07790.1"/>
<dbReference type="Gramene" id="OBART04G07790.1">
    <property type="protein sequence ID" value="OBART04G07790.1"/>
    <property type="gene ID" value="OBART04G07790"/>
</dbReference>
<feature type="compositionally biased region" description="Basic residues" evidence="1">
    <location>
        <begin position="21"/>
        <end position="35"/>
    </location>
</feature>
<evidence type="ECO:0000256" key="1">
    <source>
        <dbReference type="SAM" id="MobiDB-lite"/>
    </source>
</evidence>
<keyword evidence="3" id="KW-1185">Reference proteome</keyword>
<name>A0A0D3FU96_9ORYZ</name>
<evidence type="ECO:0000313" key="3">
    <source>
        <dbReference type="Proteomes" id="UP000026960"/>
    </source>
</evidence>
<organism evidence="2">
    <name type="scientific">Oryza barthii</name>
    <dbReference type="NCBI Taxonomy" id="65489"/>
    <lineage>
        <taxon>Eukaryota</taxon>
        <taxon>Viridiplantae</taxon>
        <taxon>Streptophyta</taxon>
        <taxon>Embryophyta</taxon>
        <taxon>Tracheophyta</taxon>
        <taxon>Spermatophyta</taxon>
        <taxon>Magnoliopsida</taxon>
        <taxon>Liliopsida</taxon>
        <taxon>Poales</taxon>
        <taxon>Poaceae</taxon>
        <taxon>BOP clade</taxon>
        <taxon>Oryzoideae</taxon>
        <taxon>Oryzeae</taxon>
        <taxon>Oryzinae</taxon>
        <taxon>Oryza</taxon>
    </lineage>
</organism>
<proteinExistence type="predicted"/>
<dbReference type="EnsemblPlants" id="OBART04G07790.1">
    <property type="protein sequence ID" value="OBART04G07790.1"/>
    <property type="gene ID" value="OBART04G07790"/>
</dbReference>
<dbReference type="AlphaFoldDB" id="A0A0D3FU96"/>
<reference evidence="2" key="1">
    <citation type="journal article" date="2009" name="Rice">
        <title>De Novo Next Generation Sequencing of Plant Genomes.</title>
        <authorList>
            <person name="Rounsley S."/>
            <person name="Marri P.R."/>
            <person name="Yu Y."/>
            <person name="He R."/>
            <person name="Sisneros N."/>
            <person name="Goicoechea J.L."/>
            <person name="Lee S.J."/>
            <person name="Angelova A."/>
            <person name="Kudrna D."/>
            <person name="Luo M."/>
            <person name="Affourtit J."/>
            <person name="Desany B."/>
            <person name="Knight J."/>
            <person name="Niazi F."/>
            <person name="Egholm M."/>
            <person name="Wing R.A."/>
        </authorList>
    </citation>
    <scope>NUCLEOTIDE SEQUENCE [LARGE SCALE GENOMIC DNA]</scope>
    <source>
        <strain evidence="2">cv. IRGC 105608</strain>
    </source>
</reference>
<evidence type="ECO:0000313" key="2">
    <source>
        <dbReference type="EnsemblPlants" id="OBART04G07790.1"/>
    </source>
</evidence>
<reference evidence="2" key="2">
    <citation type="submission" date="2015-03" db="UniProtKB">
        <authorList>
            <consortium name="EnsemblPlants"/>
        </authorList>
    </citation>
    <scope>IDENTIFICATION</scope>
</reference>
<protein>
    <submittedName>
        <fullName evidence="2">Uncharacterized protein</fullName>
    </submittedName>
</protein>
<dbReference type="HOGENOM" id="CLU_2853275_0_0_1"/>
<accession>A0A0D3FU96</accession>